<accession>A0A0H1R469</accession>
<gene>
    <name evidence="2" type="ORF">AA309_29170</name>
</gene>
<protein>
    <submittedName>
        <fullName evidence="2">Uncharacterized protein</fullName>
    </submittedName>
</protein>
<dbReference type="InterPro" id="IPR046133">
    <property type="entry name" value="DUF6130"/>
</dbReference>
<dbReference type="RefSeq" id="WP_047192533.1">
    <property type="nucleotide sequence ID" value="NZ_LCYG01000117.1"/>
</dbReference>
<reference evidence="2 3" key="1">
    <citation type="submission" date="2015-05" db="EMBL/GenBank/DDBJ databases">
        <title>Draft genome sequence of Microvirga vignae strain BR3299, a novel nitrogen fixing bacteria isolated from Brazil semi-aired region.</title>
        <authorList>
            <person name="Zilli J.E."/>
            <person name="Passos S.R."/>
            <person name="Leite J."/>
            <person name="Baldani J.I."/>
            <person name="Xavier G.R."/>
            <person name="Rumjaneck N.G."/>
            <person name="Simoes-Araujo J.L."/>
        </authorList>
    </citation>
    <scope>NUCLEOTIDE SEQUENCE [LARGE SCALE GENOMIC DNA]</scope>
    <source>
        <strain evidence="2 3">BR3299</strain>
    </source>
</reference>
<keyword evidence="1" id="KW-0732">Signal</keyword>
<sequence>MTMLIRTLATAAAAAVLATGAFAQSAGEVRNPPPFFPIKNEPAPKLIVDPPLPEPLARGAVLIPYRTENFRILPVFGAAASNVSPRVGHLHVTVDDSPWRWADTGNDTNTIIVVGLPPGQHKVKLELASPEHHVFTGQTVTFTVPETGSHPH</sequence>
<evidence type="ECO:0000256" key="1">
    <source>
        <dbReference type="SAM" id="SignalP"/>
    </source>
</evidence>
<dbReference type="EMBL" id="LCYG01000117">
    <property type="protein sequence ID" value="KLK89824.1"/>
    <property type="molecule type" value="Genomic_DNA"/>
</dbReference>
<evidence type="ECO:0000313" key="2">
    <source>
        <dbReference type="EMBL" id="KLK89824.1"/>
    </source>
</evidence>
<comment type="caution">
    <text evidence="2">The sequence shown here is derived from an EMBL/GenBank/DDBJ whole genome shotgun (WGS) entry which is preliminary data.</text>
</comment>
<feature type="signal peptide" evidence="1">
    <location>
        <begin position="1"/>
        <end position="23"/>
    </location>
</feature>
<proteinExistence type="predicted"/>
<dbReference type="AlphaFoldDB" id="A0A0H1R469"/>
<organism evidence="2 3">
    <name type="scientific">Microvirga vignae</name>
    <dbReference type="NCBI Taxonomy" id="1225564"/>
    <lineage>
        <taxon>Bacteria</taxon>
        <taxon>Pseudomonadati</taxon>
        <taxon>Pseudomonadota</taxon>
        <taxon>Alphaproteobacteria</taxon>
        <taxon>Hyphomicrobiales</taxon>
        <taxon>Methylobacteriaceae</taxon>
        <taxon>Microvirga</taxon>
    </lineage>
</organism>
<dbReference type="Pfam" id="PF19625">
    <property type="entry name" value="DUF6130"/>
    <property type="match status" value="1"/>
</dbReference>
<dbReference type="Proteomes" id="UP000035489">
    <property type="component" value="Unassembled WGS sequence"/>
</dbReference>
<feature type="chain" id="PRO_5002592809" evidence="1">
    <location>
        <begin position="24"/>
        <end position="152"/>
    </location>
</feature>
<evidence type="ECO:0000313" key="3">
    <source>
        <dbReference type="Proteomes" id="UP000035489"/>
    </source>
</evidence>
<name>A0A0H1R469_9HYPH</name>
<dbReference type="PATRIC" id="fig|1225564.3.peg.504"/>
<keyword evidence="3" id="KW-1185">Reference proteome</keyword>